<sequence>MNILDLPGQPSNPTNEQRYSLIRSDLAKAGREEDFNNIINLLGPPPNIINYASHGSLKGKKVGIIGGGLAGMSSAFELRKLGCDITIFEARNRIGGRVFTHYFDDEKKIYGELGAIRIPVTHETTWHYINLFNLNTYPFIQYNPNAFLYILNTRLRNNPEEIQRVLYPKFNLTPRERSTPWPELYNYAFNSPIKTLPPNIRTELLKILPVYNPKYIPLLNISVRQNLELLGLSNEAIQLLTSVDAFSGSLIDEAYNEILQENYPIFFQHLYRIDGGNVNLPLAFYYSLLSQKPKEYDNIPNEALGTVNWIGGYWVSGIHKNEAGDKVIITYKNKELTETLNESFDYVVCAIPFTTLKTVDIDPVFSNRKMEAIREIAYVNGHRTIYLCKKRFWEEDTPYGGINGGISYTDSPLTTTLYPSDHINNPNPNEPGVLVASYNLHMDATSLANISPIIHNDIVATELEKLHGLPKGFLKSIVEKTMYISWDMEEWSRGAVCHMNAGQKRVFSYEITRPEYNNRIFFAGEHASVSHGWMQGSLYTGMQAANQLAYYANAEKHSI</sequence>
<feature type="domain" description="Amine oxidase" evidence="1">
    <location>
        <begin position="69"/>
        <end position="548"/>
    </location>
</feature>
<dbReference type="Gene3D" id="3.50.50.60">
    <property type="entry name" value="FAD/NAD(P)-binding domain"/>
    <property type="match status" value="1"/>
</dbReference>
<accession>A0A937FC36</accession>
<dbReference type="SUPFAM" id="SSF54373">
    <property type="entry name" value="FAD-linked reductases, C-terminal domain"/>
    <property type="match status" value="1"/>
</dbReference>
<evidence type="ECO:0000259" key="1">
    <source>
        <dbReference type="Pfam" id="PF01593"/>
    </source>
</evidence>
<dbReference type="Gene3D" id="3.90.660.10">
    <property type="match status" value="1"/>
</dbReference>
<dbReference type="Gene3D" id="1.20.1440.240">
    <property type="match status" value="1"/>
</dbReference>
<gene>
    <name evidence="2" type="ORF">JK634_05045</name>
</gene>
<dbReference type="InterPro" id="IPR050281">
    <property type="entry name" value="Flavin_monoamine_oxidase"/>
</dbReference>
<dbReference type="PANTHER" id="PTHR10742:SF410">
    <property type="entry name" value="LYSINE-SPECIFIC HISTONE DEMETHYLASE 2"/>
    <property type="match status" value="1"/>
</dbReference>
<dbReference type="AlphaFoldDB" id="A0A937FC36"/>
<name>A0A937FC36_9CLOT</name>
<keyword evidence="3" id="KW-1185">Reference proteome</keyword>
<proteinExistence type="predicted"/>
<comment type="caution">
    <text evidence="2">The sequence shown here is derived from an EMBL/GenBank/DDBJ whole genome shotgun (WGS) entry which is preliminary data.</text>
</comment>
<dbReference type="RefSeq" id="WP_202766533.1">
    <property type="nucleotide sequence ID" value="NZ_JAESWA010000017.1"/>
</dbReference>
<dbReference type="InterPro" id="IPR036188">
    <property type="entry name" value="FAD/NAD-bd_sf"/>
</dbReference>
<organism evidence="2 3">
    <name type="scientific">Clostridium paridis</name>
    <dbReference type="NCBI Taxonomy" id="2803863"/>
    <lineage>
        <taxon>Bacteria</taxon>
        <taxon>Bacillati</taxon>
        <taxon>Bacillota</taxon>
        <taxon>Clostridia</taxon>
        <taxon>Eubacteriales</taxon>
        <taxon>Clostridiaceae</taxon>
        <taxon>Clostridium</taxon>
    </lineage>
</organism>
<dbReference type="EMBL" id="JAESWA010000017">
    <property type="protein sequence ID" value="MBL4931164.1"/>
    <property type="molecule type" value="Genomic_DNA"/>
</dbReference>
<dbReference type="InterPro" id="IPR002937">
    <property type="entry name" value="Amino_oxidase"/>
</dbReference>
<dbReference type="SUPFAM" id="SSF51905">
    <property type="entry name" value="FAD/NAD(P)-binding domain"/>
    <property type="match status" value="1"/>
</dbReference>
<evidence type="ECO:0000313" key="3">
    <source>
        <dbReference type="Proteomes" id="UP000623681"/>
    </source>
</evidence>
<dbReference type="PANTHER" id="PTHR10742">
    <property type="entry name" value="FLAVIN MONOAMINE OXIDASE"/>
    <property type="match status" value="1"/>
</dbReference>
<dbReference type="GO" id="GO:0016491">
    <property type="term" value="F:oxidoreductase activity"/>
    <property type="evidence" value="ECO:0007669"/>
    <property type="project" value="InterPro"/>
</dbReference>
<dbReference type="Pfam" id="PF01593">
    <property type="entry name" value="Amino_oxidase"/>
    <property type="match status" value="1"/>
</dbReference>
<dbReference type="Proteomes" id="UP000623681">
    <property type="component" value="Unassembled WGS sequence"/>
</dbReference>
<reference evidence="2" key="1">
    <citation type="submission" date="2021-01" db="EMBL/GenBank/DDBJ databases">
        <title>Genome public.</title>
        <authorList>
            <person name="Liu C."/>
            <person name="Sun Q."/>
        </authorList>
    </citation>
    <scope>NUCLEOTIDE SEQUENCE</scope>
    <source>
        <strain evidence="2">YIM B02565</strain>
    </source>
</reference>
<evidence type="ECO:0000313" key="2">
    <source>
        <dbReference type="EMBL" id="MBL4931164.1"/>
    </source>
</evidence>
<protein>
    <submittedName>
        <fullName evidence="2">FAD-dependent oxidoreductase</fullName>
    </submittedName>
</protein>